<dbReference type="InterPro" id="IPR004089">
    <property type="entry name" value="MCPsignal_dom"/>
</dbReference>
<dbReference type="OrthoDB" id="4514964at2"/>
<dbReference type="HOGENOM" id="CLU_000445_21_1_5"/>
<dbReference type="GO" id="GO:0006935">
    <property type="term" value="P:chemotaxis"/>
    <property type="evidence" value="ECO:0007669"/>
    <property type="project" value="InterPro"/>
</dbReference>
<dbReference type="KEGG" id="rpe:RPE_1863"/>
<dbReference type="Pfam" id="PF00015">
    <property type="entry name" value="MCPsignal"/>
    <property type="match status" value="1"/>
</dbReference>
<dbReference type="GO" id="GO:0004888">
    <property type="term" value="F:transmembrane signaling receptor activity"/>
    <property type="evidence" value="ECO:0007669"/>
    <property type="project" value="InterPro"/>
</dbReference>
<accession>Q07QH3</accession>
<organism evidence="5">
    <name type="scientific">Rhodopseudomonas palustris (strain BisA53)</name>
    <dbReference type="NCBI Taxonomy" id="316055"/>
    <lineage>
        <taxon>Bacteria</taxon>
        <taxon>Pseudomonadati</taxon>
        <taxon>Pseudomonadota</taxon>
        <taxon>Alphaproteobacteria</taxon>
        <taxon>Hyphomicrobiales</taxon>
        <taxon>Nitrobacteraceae</taxon>
        <taxon>Rhodopseudomonas</taxon>
    </lineage>
</organism>
<proteinExistence type="inferred from homology"/>
<dbReference type="Gene3D" id="1.20.120.30">
    <property type="entry name" value="Aspartate receptor, ligand-binding domain"/>
    <property type="match status" value="1"/>
</dbReference>
<dbReference type="GO" id="GO:0016020">
    <property type="term" value="C:membrane"/>
    <property type="evidence" value="ECO:0007669"/>
    <property type="project" value="InterPro"/>
</dbReference>
<dbReference type="SUPFAM" id="SSF58104">
    <property type="entry name" value="Methyl-accepting chemotaxis protein (MCP) signaling domain"/>
    <property type="match status" value="1"/>
</dbReference>
<dbReference type="EMBL" id="CP000463">
    <property type="protein sequence ID" value="ABJ05811.1"/>
    <property type="molecule type" value="Genomic_DNA"/>
</dbReference>
<dbReference type="GO" id="GO:0007165">
    <property type="term" value="P:signal transduction"/>
    <property type="evidence" value="ECO:0007669"/>
    <property type="project" value="UniProtKB-KW"/>
</dbReference>
<protein>
    <submittedName>
        <fullName evidence="5">Methyl-accepting chemotaxis sensory transducer</fullName>
    </submittedName>
</protein>
<dbReference type="SMART" id="SM00283">
    <property type="entry name" value="MA"/>
    <property type="match status" value="1"/>
</dbReference>
<name>Q07QH3_RHOP5</name>
<comment type="similarity">
    <text evidence="2">Belongs to the methyl-accepting chemotaxis (MCP) protein family.</text>
</comment>
<dbReference type="STRING" id="316055.RPE_1863"/>
<dbReference type="InterPro" id="IPR004090">
    <property type="entry name" value="Chemotax_Me-accpt_rcpt"/>
</dbReference>
<evidence type="ECO:0000313" key="5">
    <source>
        <dbReference type="EMBL" id="ABJ05811.1"/>
    </source>
</evidence>
<evidence type="ECO:0000256" key="2">
    <source>
        <dbReference type="ARBA" id="ARBA00029447"/>
    </source>
</evidence>
<dbReference type="Gene3D" id="1.10.287.950">
    <property type="entry name" value="Methyl-accepting chemotaxis protein"/>
    <property type="match status" value="1"/>
</dbReference>
<keyword evidence="1 3" id="KW-0807">Transducer</keyword>
<evidence type="ECO:0000259" key="4">
    <source>
        <dbReference type="PROSITE" id="PS50111"/>
    </source>
</evidence>
<evidence type="ECO:0000256" key="1">
    <source>
        <dbReference type="ARBA" id="ARBA00023224"/>
    </source>
</evidence>
<dbReference type="PRINTS" id="PR00260">
    <property type="entry name" value="CHEMTRNSDUCR"/>
</dbReference>
<dbReference type="Pfam" id="PF13682">
    <property type="entry name" value="CZB"/>
    <property type="match status" value="1"/>
</dbReference>
<dbReference type="PROSITE" id="PS50111">
    <property type="entry name" value="CHEMOTAXIS_TRANSDUC_2"/>
    <property type="match status" value="1"/>
</dbReference>
<dbReference type="PANTHER" id="PTHR32089:SF112">
    <property type="entry name" value="LYSOZYME-LIKE PROTEIN-RELATED"/>
    <property type="match status" value="1"/>
</dbReference>
<dbReference type="PANTHER" id="PTHR32089">
    <property type="entry name" value="METHYL-ACCEPTING CHEMOTAXIS PROTEIN MCPB"/>
    <property type="match status" value="1"/>
</dbReference>
<sequence length="467" mass="48894">MSILSAANRALSGRRQANSSTDATLVEGLAELHARDEALSTCVLGMIEGRLDIAPPAGSDPLSQAVAKLLAKLAGSMSRDLDRMVDLSIKGSETAISAACLLSGARDIDSRTQTLATASEELVSSIGQIRETAQGAAAGAEEMRISAERGMSTVSSASTAMGRVSETAAQASHKIAELSAASDAIGAIVGSIDAIAKQTNLLALNATIEAARAGEAGKGFAVVATEVKSLSQQTSSATVDIRSRIDRLRLDIETIVAAISECNSAAVESREVVSTLGNAMSGVGQHVSKVTTGMSEIAAILNQQSEASREIADGISAIAEMTAKSVGQVSDISNQLDAVHHIVGEELVDISHSEFPNKIERLAKADHVIWKKQLCDMAVGRAKLHADELSDHHSCRLGKWYYSDASQGSRGNAAFARLEKPHALVHEHGKQAARLMQSGDLSAALREIQCVDTASKDVLRLLDDLSK</sequence>
<feature type="domain" description="Methyl-accepting transducer" evidence="4">
    <location>
        <begin position="83"/>
        <end position="319"/>
    </location>
</feature>
<dbReference type="AlphaFoldDB" id="Q07QH3"/>
<gene>
    <name evidence="5" type="ordered locus">RPE_1863</name>
</gene>
<dbReference type="eggNOG" id="COG0840">
    <property type="taxonomic scope" value="Bacteria"/>
</dbReference>
<evidence type="ECO:0000256" key="3">
    <source>
        <dbReference type="PROSITE-ProRule" id="PRU00284"/>
    </source>
</evidence>
<reference evidence="5" key="1">
    <citation type="submission" date="2006-09" db="EMBL/GenBank/DDBJ databases">
        <title>Complete sequence of Rhodopseudomonas palustris BisA53.</title>
        <authorList>
            <consortium name="US DOE Joint Genome Institute"/>
            <person name="Copeland A."/>
            <person name="Lucas S."/>
            <person name="Lapidus A."/>
            <person name="Barry K."/>
            <person name="Detter J.C."/>
            <person name="Glavina del Rio T."/>
            <person name="Hammon N."/>
            <person name="Israni S."/>
            <person name="Dalin E."/>
            <person name="Tice H."/>
            <person name="Pitluck S."/>
            <person name="Chain P."/>
            <person name="Malfatti S."/>
            <person name="Shin M."/>
            <person name="Vergez L."/>
            <person name="Schmutz J."/>
            <person name="Larimer F."/>
            <person name="Land M."/>
            <person name="Hauser L."/>
            <person name="Pelletier D.A."/>
            <person name="Kyrpides N."/>
            <person name="Kim E."/>
            <person name="Harwood C.S."/>
            <person name="Oda Y."/>
            <person name="Richardson P."/>
        </authorList>
    </citation>
    <scope>NUCLEOTIDE SEQUENCE [LARGE SCALE GENOMIC DNA]</scope>
    <source>
        <strain evidence="5">BisA53</strain>
    </source>
</reference>
<dbReference type="InterPro" id="IPR025991">
    <property type="entry name" value="Chemoreceptor_zinc-bind_dom"/>
</dbReference>